<dbReference type="EMBL" id="QXDL01000053">
    <property type="protein sequence ID" value="RIH85845.1"/>
    <property type="molecule type" value="Genomic_DNA"/>
</dbReference>
<sequence>MVVLEGAGRFLGVNQVGWEGRRVVQVYRLRQAIEEIFRGLQQELGWVGHRHRKWVRLLAHLALGMVAYGLVELQRERLKLSFYQCRRKLMAGKLILDLSPLEAA</sequence>
<protein>
    <recommendedName>
        <fullName evidence="3">Transposase DDE domain protein</fullName>
    </recommendedName>
</protein>
<dbReference type="Proteomes" id="UP000265715">
    <property type="component" value="Unassembled WGS sequence"/>
</dbReference>
<evidence type="ECO:0000313" key="2">
    <source>
        <dbReference type="Proteomes" id="UP000265715"/>
    </source>
</evidence>
<dbReference type="AlphaFoldDB" id="A0A399EPP0"/>
<evidence type="ECO:0008006" key="3">
    <source>
        <dbReference type="Google" id="ProtNLM"/>
    </source>
</evidence>
<keyword evidence="2" id="KW-1185">Reference proteome</keyword>
<organism evidence="1 2">
    <name type="scientific">Calidithermus terrae</name>
    <dbReference type="NCBI Taxonomy" id="1408545"/>
    <lineage>
        <taxon>Bacteria</taxon>
        <taxon>Thermotogati</taxon>
        <taxon>Deinococcota</taxon>
        <taxon>Deinococci</taxon>
        <taxon>Thermales</taxon>
        <taxon>Thermaceae</taxon>
        <taxon>Calidithermus</taxon>
    </lineage>
</organism>
<name>A0A399EPP0_9DEIN</name>
<dbReference type="SUPFAM" id="SSF53098">
    <property type="entry name" value="Ribonuclease H-like"/>
    <property type="match status" value="1"/>
</dbReference>
<accession>A0A399EPP0</accession>
<dbReference type="OrthoDB" id="33337at2"/>
<evidence type="ECO:0000313" key="1">
    <source>
        <dbReference type="EMBL" id="RIH85845.1"/>
    </source>
</evidence>
<gene>
    <name evidence="1" type="ORF">Mterra_01602</name>
</gene>
<comment type="caution">
    <text evidence="1">The sequence shown here is derived from an EMBL/GenBank/DDBJ whole genome shotgun (WGS) entry which is preliminary data.</text>
</comment>
<proteinExistence type="predicted"/>
<reference evidence="1 2" key="1">
    <citation type="submission" date="2018-08" db="EMBL/GenBank/DDBJ databases">
        <title>Meiothermus terrae DSM 26712 genome sequencing project.</title>
        <authorList>
            <person name="Da Costa M.S."/>
            <person name="Albuquerque L."/>
            <person name="Raposo P."/>
            <person name="Froufe H.J.C."/>
            <person name="Barroso C.S."/>
            <person name="Egas C."/>
        </authorList>
    </citation>
    <scope>NUCLEOTIDE SEQUENCE [LARGE SCALE GENOMIC DNA]</scope>
    <source>
        <strain evidence="1 2">DSM 26712</strain>
    </source>
</reference>
<dbReference type="InterPro" id="IPR012337">
    <property type="entry name" value="RNaseH-like_sf"/>
</dbReference>